<keyword evidence="7" id="KW-1185">Reference proteome</keyword>
<dbReference type="GO" id="GO:0003677">
    <property type="term" value="F:DNA binding"/>
    <property type="evidence" value="ECO:0007669"/>
    <property type="project" value="UniProtKB-UniRule"/>
</dbReference>
<dbReference type="AlphaFoldDB" id="A0A7W5AZ38"/>
<dbReference type="GO" id="GO:0008233">
    <property type="term" value="F:peptidase activity"/>
    <property type="evidence" value="ECO:0007669"/>
    <property type="project" value="UniProtKB-KW"/>
</dbReference>
<dbReference type="PANTHER" id="PTHR47506">
    <property type="entry name" value="TRANSCRIPTIONAL REGULATORY PROTEIN"/>
    <property type="match status" value="1"/>
</dbReference>
<evidence type="ECO:0000259" key="5">
    <source>
        <dbReference type="PROSITE" id="PS50977"/>
    </source>
</evidence>
<protein>
    <submittedName>
        <fullName evidence="6">TetR/AcrR family hemagglutinin/protease transcriptional regulator</fullName>
    </submittedName>
</protein>
<evidence type="ECO:0000313" key="7">
    <source>
        <dbReference type="Proteomes" id="UP000570361"/>
    </source>
</evidence>
<gene>
    <name evidence="6" type="ORF">FHS18_003503</name>
</gene>
<dbReference type="SUPFAM" id="SSF46689">
    <property type="entry name" value="Homeodomain-like"/>
    <property type="match status" value="1"/>
</dbReference>
<evidence type="ECO:0000256" key="4">
    <source>
        <dbReference type="PROSITE-ProRule" id="PRU00335"/>
    </source>
</evidence>
<reference evidence="6 7" key="1">
    <citation type="submission" date="2020-08" db="EMBL/GenBank/DDBJ databases">
        <title>Genomic Encyclopedia of Type Strains, Phase III (KMG-III): the genomes of soil and plant-associated and newly described type strains.</title>
        <authorList>
            <person name="Whitman W."/>
        </authorList>
    </citation>
    <scope>NUCLEOTIDE SEQUENCE [LARGE SCALE GENOMIC DNA]</scope>
    <source>
        <strain evidence="6 7">CECT 5862</strain>
    </source>
</reference>
<keyword evidence="6" id="KW-0378">Hydrolase</keyword>
<comment type="caution">
    <text evidence="6">The sequence shown here is derived from an EMBL/GenBank/DDBJ whole genome shotgun (WGS) entry which is preliminary data.</text>
</comment>
<evidence type="ECO:0000313" key="6">
    <source>
        <dbReference type="EMBL" id="MBB3111435.1"/>
    </source>
</evidence>
<feature type="DNA-binding region" description="H-T-H motif" evidence="4">
    <location>
        <begin position="37"/>
        <end position="56"/>
    </location>
</feature>
<dbReference type="InterPro" id="IPR001647">
    <property type="entry name" value="HTH_TetR"/>
</dbReference>
<dbReference type="InterPro" id="IPR009057">
    <property type="entry name" value="Homeodomain-like_sf"/>
</dbReference>
<dbReference type="PROSITE" id="PS01081">
    <property type="entry name" value="HTH_TETR_1"/>
    <property type="match status" value="1"/>
</dbReference>
<dbReference type="Pfam" id="PF00440">
    <property type="entry name" value="TetR_N"/>
    <property type="match status" value="1"/>
</dbReference>
<keyword evidence="6" id="KW-0645">Protease</keyword>
<dbReference type="PROSITE" id="PS50977">
    <property type="entry name" value="HTH_TETR_2"/>
    <property type="match status" value="1"/>
</dbReference>
<proteinExistence type="predicted"/>
<keyword evidence="2 4" id="KW-0238">DNA-binding</keyword>
<dbReference type="GO" id="GO:0006508">
    <property type="term" value="P:proteolysis"/>
    <property type="evidence" value="ECO:0007669"/>
    <property type="project" value="UniProtKB-KW"/>
</dbReference>
<evidence type="ECO:0000256" key="1">
    <source>
        <dbReference type="ARBA" id="ARBA00023015"/>
    </source>
</evidence>
<feature type="domain" description="HTH tetR-type" evidence="5">
    <location>
        <begin position="14"/>
        <end position="74"/>
    </location>
</feature>
<keyword evidence="1" id="KW-0805">Transcription regulation</keyword>
<dbReference type="InterPro" id="IPR036271">
    <property type="entry name" value="Tet_transcr_reg_TetR-rel_C_sf"/>
</dbReference>
<dbReference type="PRINTS" id="PR00455">
    <property type="entry name" value="HTHTETR"/>
</dbReference>
<dbReference type="PANTHER" id="PTHR47506:SF6">
    <property type="entry name" value="HTH-TYPE TRANSCRIPTIONAL REPRESSOR NEMR"/>
    <property type="match status" value="1"/>
</dbReference>
<dbReference type="Gene3D" id="1.10.357.10">
    <property type="entry name" value="Tetracycline Repressor, domain 2"/>
    <property type="match status" value="1"/>
</dbReference>
<name>A0A7W5AZ38_9BACL</name>
<dbReference type="InterPro" id="IPR023772">
    <property type="entry name" value="DNA-bd_HTH_TetR-type_CS"/>
</dbReference>
<organism evidence="6 7">
    <name type="scientific">Paenibacillus phyllosphaerae</name>
    <dbReference type="NCBI Taxonomy" id="274593"/>
    <lineage>
        <taxon>Bacteria</taxon>
        <taxon>Bacillati</taxon>
        <taxon>Bacillota</taxon>
        <taxon>Bacilli</taxon>
        <taxon>Bacillales</taxon>
        <taxon>Paenibacillaceae</taxon>
        <taxon>Paenibacillus</taxon>
    </lineage>
</organism>
<dbReference type="RefSeq" id="WP_183601309.1">
    <property type="nucleotide sequence ID" value="NZ_JACHXK010000007.1"/>
</dbReference>
<dbReference type="EMBL" id="JACHXK010000007">
    <property type="protein sequence ID" value="MBB3111435.1"/>
    <property type="molecule type" value="Genomic_DNA"/>
</dbReference>
<evidence type="ECO:0000256" key="2">
    <source>
        <dbReference type="ARBA" id="ARBA00023125"/>
    </source>
</evidence>
<accession>A0A7W5AZ38</accession>
<dbReference type="Proteomes" id="UP000570361">
    <property type="component" value="Unassembled WGS sequence"/>
</dbReference>
<dbReference type="SUPFAM" id="SSF48498">
    <property type="entry name" value="Tetracyclin repressor-like, C-terminal domain"/>
    <property type="match status" value="1"/>
</dbReference>
<keyword evidence="3" id="KW-0804">Transcription</keyword>
<sequence>MSPRNVEKDLQKREIRIVHILSSAIEVMAVKGIGSVSMNDIASAAGVSIGNMYHYFKSKDEIFAELLRRGQTDYGEFVAIIAQKPDRAREKLYMICSTWLQMTNHWAYTILIHTARMSETSSEELRRQVTERFTNNLSPVAAIMEQGQREGEVKTGDPMELAFYFVSLIQGLTLQRAPGVEVPVGIEPADIVRLFLTAA</sequence>
<evidence type="ECO:0000256" key="3">
    <source>
        <dbReference type="ARBA" id="ARBA00023163"/>
    </source>
</evidence>